<name>A0A5C3NJT6_9AGAM</name>
<dbReference type="Pfam" id="PF07653">
    <property type="entry name" value="SH3_2"/>
    <property type="match status" value="1"/>
</dbReference>
<evidence type="ECO:0000256" key="1">
    <source>
        <dbReference type="ARBA" id="ARBA00022443"/>
    </source>
</evidence>
<proteinExistence type="predicted"/>
<reference evidence="4 5" key="1">
    <citation type="journal article" date="2019" name="Nat. Ecol. Evol.">
        <title>Megaphylogeny resolves global patterns of mushroom evolution.</title>
        <authorList>
            <person name="Varga T."/>
            <person name="Krizsan K."/>
            <person name="Foldi C."/>
            <person name="Dima B."/>
            <person name="Sanchez-Garcia M."/>
            <person name="Sanchez-Ramirez S."/>
            <person name="Szollosi G.J."/>
            <person name="Szarkandi J.G."/>
            <person name="Papp V."/>
            <person name="Albert L."/>
            <person name="Andreopoulos W."/>
            <person name="Angelini C."/>
            <person name="Antonin V."/>
            <person name="Barry K.W."/>
            <person name="Bougher N.L."/>
            <person name="Buchanan P."/>
            <person name="Buyck B."/>
            <person name="Bense V."/>
            <person name="Catcheside P."/>
            <person name="Chovatia M."/>
            <person name="Cooper J."/>
            <person name="Damon W."/>
            <person name="Desjardin D."/>
            <person name="Finy P."/>
            <person name="Geml J."/>
            <person name="Haridas S."/>
            <person name="Hughes K."/>
            <person name="Justo A."/>
            <person name="Karasinski D."/>
            <person name="Kautmanova I."/>
            <person name="Kiss B."/>
            <person name="Kocsube S."/>
            <person name="Kotiranta H."/>
            <person name="LaButti K.M."/>
            <person name="Lechner B.E."/>
            <person name="Liimatainen K."/>
            <person name="Lipzen A."/>
            <person name="Lukacs Z."/>
            <person name="Mihaltcheva S."/>
            <person name="Morgado L.N."/>
            <person name="Niskanen T."/>
            <person name="Noordeloos M.E."/>
            <person name="Ohm R.A."/>
            <person name="Ortiz-Santana B."/>
            <person name="Ovrebo C."/>
            <person name="Racz N."/>
            <person name="Riley R."/>
            <person name="Savchenko A."/>
            <person name="Shiryaev A."/>
            <person name="Soop K."/>
            <person name="Spirin V."/>
            <person name="Szebenyi C."/>
            <person name="Tomsovsky M."/>
            <person name="Tulloss R.E."/>
            <person name="Uehling J."/>
            <person name="Grigoriev I.V."/>
            <person name="Vagvolgyi C."/>
            <person name="Papp T."/>
            <person name="Martin F.M."/>
            <person name="Miettinen O."/>
            <person name="Hibbett D.S."/>
            <person name="Nagy L.G."/>
        </authorList>
    </citation>
    <scope>NUCLEOTIDE SEQUENCE [LARGE SCALE GENOMIC DNA]</scope>
    <source>
        <strain evidence="4 5">OMC1185</strain>
    </source>
</reference>
<dbReference type="SUPFAM" id="SSF50044">
    <property type="entry name" value="SH3-domain"/>
    <property type="match status" value="1"/>
</dbReference>
<dbReference type="OrthoDB" id="10255964at2759"/>
<dbReference type="Proteomes" id="UP000305948">
    <property type="component" value="Unassembled WGS sequence"/>
</dbReference>
<dbReference type="PROSITE" id="PS50002">
    <property type="entry name" value="SH3"/>
    <property type="match status" value="1"/>
</dbReference>
<dbReference type="InterPro" id="IPR036028">
    <property type="entry name" value="SH3-like_dom_sf"/>
</dbReference>
<dbReference type="InterPro" id="IPR001452">
    <property type="entry name" value="SH3_domain"/>
</dbReference>
<evidence type="ECO:0000256" key="2">
    <source>
        <dbReference type="PROSITE-ProRule" id="PRU00192"/>
    </source>
</evidence>
<accession>A0A5C3NJT6</accession>
<sequence>MAPIAKPSAPSRHSSLDLYVVERTYAATAPSHISLNINEEVYVLDYKDPGLWKGRVPASGNEASSLASYKDP</sequence>
<dbReference type="AlphaFoldDB" id="A0A5C3NJT6"/>
<organism evidence="4 5">
    <name type="scientific">Heliocybe sulcata</name>
    <dbReference type="NCBI Taxonomy" id="5364"/>
    <lineage>
        <taxon>Eukaryota</taxon>
        <taxon>Fungi</taxon>
        <taxon>Dikarya</taxon>
        <taxon>Basidiomycota</taxon>
        <taxon>Agaricomycotina</taxon>
        <taxon>Agaricomycetes</taxon>
        <taxon>Gloeophyllales</taxon>
        <taxon>Gloeophyllaceae</taxon>
        <taxon>Heliocybe</taxon>
    </lineage>
</organism>
<evidence type="ECO:0000259" key="3">
    <source>
        <dbReference type="PROSITE" id="PS50002"/>
    </source>
</evidence>
<evidence type="ECO:0000313" key="4">
    <source>
        <dbReference type="EMBL" id="TFK57662.1"/>
    </source>
</evidence>
<gene>
    <name evidence="4" type="ORF">OE88DRAFT_1730986</name>
</gene>
<keyword evidence="1 2" id="KW-0728">SH3 domain</keyword>
<dbReference type="EMBL" id="ML213503">
    <property type="protein sequence ID" value="TFK57662.1"/>
    <property type="molecule type" value="Genomic_DNA"/>
</dbReference>
<feature type="domain" description="SH3" evidence="3">
    <location>
        <begin position="14"/>
        <end position="72"/>
    </location>
</feature>
<evidence type="ECO:0000313" key="5">
    <source>
        <dbReference type="Proteomes" id="UP000305948"/>
    </source>
</evidence>
<protein>
    <recommendedName>
        <fullName evidence="3">SH3 domain-containing protein</fullName>
    </recommendedName>
</protein>
<keyword evidence="5" id="KW-1185">Reference proteome</keyword>
<dbReference type="Gene3D" id="2.30.30.40">
    <property type="entry name" value="SH3 Domains"/>
    <property type="match status" value="1"/>
</dbReference>